<evidence type="ECO:0000259" key="8">
    <source>
        <dbReference type="PROSITE" id="PS50893"/>
    </source>
</evidence>
<evidence type="ECO:0000256" key="2">
    <source>
        <dbReference type="ARBA" id="ARBA00022692"/>
    </source>
</evidence>
<dbReference type="STRING" id="1122949.GCA_000378725_01722"/>
<dbReference type="PROSITE" id="PS00211">
    <property type="entry name" value="ABC_TRANSPORTER_1"/>
    <property type="match status" value="1"/>
</dbReference>
<evidence type="ECO:0000313" key="9">
    <source>
        <dbReference type="EMBL" id="SUB56911.1"/>
    </source>
</evidence>
<keyword evidence="6 7" id="KW-0472">Membrane</keyword>
<evidence type="ECO:0000256" key="4">
    <source>
        <dbReference type="ARBA" id="ARBA00022840"/>
    </source>
</evidence>
<gene>
    <name evidence="9" type="primary">msbA_1</name>
    <name evidence="9" type="ORF">NCTC13149_00724</name>
</gene>
<sequence>MVKSITKSLILTYKYSKKLFILNILITVVSGTSGYLLILANRILLNSIQHYLQDKIIRLLFLGLIDYALINFFIVTIKFIKQYFLSKQRVIIQAKLDFQTMEKNGVFQLEDYENNEIYSLIQSGNQLGKQKILEIYIGFIKILEMLISIFMCSFMMLSLSPDWWIFIVFLFPVIKLLIDIYVGKINYKKEKSQIEPFRRISYINYLTSNDIAKKEMITYRFFSYWFEKFKAIRVKITEQDIKILKKTSALIFIVNIIETTVYILIIGIVVLKRIALNLIGDVFAYIDTIMMIQNNTTELLSFFSDLYKDSLYAFNYFEFINKNISNSGGTLKLGEIDSIDFKNLIYNYPNKYFDLKIDDLKIEKGKPTIILGKNGSGKTTLIKMLSNLYNNYNGDILINEVTSLRKIDCNDYYDNISVLFQDFNKYEATLRENIAMSNTHVFEDERIMRYIDKVKMKKIVEGLDDKLDTMMGNWFGNTVFSGGQWQRIAIIRCLLKEAQIYILDEPTSALDKTFEKDFFGLLKELMKDKICVIVIHKLTSEIIKLNPYIVILENGEIKYKGSIQAIDQKLLFDYIE</sequence>
<dbReference type="Gene3D" id="1.20.1560.10">
    <property type="entry name" value="ABC transporter type 1, transmembrane domain"/>
    <property type="match status" value="1"/>
</dbReference>
<dbReference type="AlphaFoldDB" id="A0A379C477"/>
<dbReference type="GO" id="GO:0005886">
    <property type="term" value="C:plasma membrane"/>
    <property type="evidence" value="ECO:0007669"/>
    <property type="project" value="UniProtKB-SubCell"/>
</dbReference>
<keyword evidence="9" id="KW-0378">Hydrolase</keyword>
<reference evidence="9 10" key="1">
    <citation type="submission" date="2018-06" db="EMBL/GenBank/DDBJ databases">
        <authorList>
            <consortium name="Pathogen Informatics"/>
            <person name="Doyle S."/>
        </authorList>
    </citation>
    <scope>NUCLEOTIDE SEQUENCE [LARGE SCALE GENOMIC DNA]</scope>
    <source>
        <strain evidence="9 10">NCTC13149</strain>
    </source>
</reference>
<evidence type="ECO:0000256" key="7">
    <source>
        <dbReference type="SAM" id="Phobius"/>
    </source>
</evidence>
<dbReference type="EC" id="3.6.3.-" evidence="9"/>
<evidence type="ECO:0000256" key="6">
    <source>
        <dbReference type="ARBA" id="ARBA00023136"/>
    </source>
</evidence>
<keyword evidence="3" id="KW-0547">Nucleotide-binding</keyword>
<feature type="domain" description="ABC transporter" evidence="8">
    <location>
        <begin position="339"/>
        <end position="575"/>
    </location>
</feature>
<feature type="transmembrane region" description="Helical" evidence="7">
    <location>
        <begin position="163"/>
        <end position="182"/>
    </location>
</feature>
<keyword evidence="2 7" id="KW-0812">Transmembrane</keyword>
<feature type="transmembrane region" description="Helical" evidence="7">
    <location>
        <begin position="249"/>
        <end position="271"/>
    </location>
</feature>
<comment type="subcellular location">
    <subcellularLocation>
        <location evidence="1">Cell membrane</location>
        <topology evidence="1">Multi-pass membrane protein</topology>
    </subcellularLocation>
</comment>
<name>A0A379C477_9FIRM</name>
<feature type="transmembrane region" description="Helical" evidence="7">
    <location>
        <begin position="56"/>
        <end position="80"/>
    </location>
</feature>
<dbReference type="InterPro" id="IPR003593">
    <property type="entry name" value="AAA+_ATPase"/>
</dbReference>
<keyword evidence="4 9" id="KW-0067">ATP-binding</keyword>
<dbReference type="Proteomes" id="UP000255517">
    <property type="component" value="Unassembled WGS sequence"/>
</dbReference>
<protein>
    <submittedName>
        <fullName evidence="9">Lipid A export ATP-binding/permease protein MsbA</fullName>
        <ecNumber evidence="9">3.6.3.-</ecNumber>
    </submittedName>
</protein>
<dbReference type="GO" id="GO:0005524">
    <property type="term" value="F:ATP binding"/>
    <property type="evidence" value="ECO:0007669"/>
    <property type="project" value="UniProtKB-KW"/>
</dbReference>
<dbReference type="InterPro" id="IPR027417">
    <property type="entry name" value="P-loop_NTPase"/>
</dbReference>
<feature type="transmembrane region" description="Helical" evidence="7">
    <location>
        <begin position="20"/>
        <end position="44"/>
    </location>
</feature>
<dbReference type="EMBL" id="UGSZ01000001">
    <property type="protein sequence ID" value="SUB56911.1"/>
    <property type="molecule type" value="Genomic_DNA"/>
</dbReference>
<evidence type="ECO:0000313" key="10">
    <source>
        <dbReference type="Proteomes" id="UP000255517"/>
    </source>
</evidence>
<proteinExistence type="predicted"/>
<dbReference type="InterPro" id="IPR003439">
    <property type="entry name" value="ABC_transporter-like_ATP-bd"/>
</dbReference>
<dbReference type="SMART" id="SM00382">
    <property type="entry name" value="AAA"/>
    <property type="match status" value="1"/>
</dbReference>
<dbReference type="GO" id="GO:0016887">
    <property type="term" value="F:ATP hydrolysis activity"/>
    <property type="evidence" value="ECO:0007669"/>
    <property type="project" value="InterPro"/>
</dbReference>
<dbReference type="Pfam" id="PF00005">
    <property type="entry name" value="ABC_tran"/>
    <property type="match status" value="1"/>
</dbReference>
<dbReference type="InterPro" id="IPR039421">
    <property type="entry name" value="Type_1_exporter"/>
</dbReference>
<dbReference type="PANTHER" id="PTHR43394:SF1">
    <property type="entry name" value="ATP-BINDING CASSETTE SUB-FAMILY B MEMBER 10, MITOCHONDRIAL"/>
    <property type="match status" value="1"/>
</dbReference>
<feature type="transmembrane region" description="Helical" evidence="7">
    <location>
        <begin position="135"/>
        <end position="157"/>
    </location>
</feature>
<dbReference type="GO" id="GO:0015421">
    <property type="term" value="F:ABC-type oligopeptide transporter activity"/>
    <property type="evidence" value="ECO:0007669"/>
    <property type="project" value="TreeGrafter"/>
</dbReference>
<dbReference type="PROSITE" id="PS50893">
    <property type="entry name" value="ABC_TRANSPORTER_2"/>
    <property type="match status" value="1"/>
</dbReference>
<dbReference type="SUPFAM" id="SSF52540">
    <property type="entry name" value="P-loop containing nucleoside triphosphate hydrolases"/>
    <property type="match status" value="1"/>
</dbReference>
<dbReference type="InterPro" id="IPR036640">
    <property type="entry name" value="ABC1_TM_sf"/>
</dbReference>
<dbReference type="InterPro" id="IPR017871">
    <property type="entry name" value="ABC_transporter-like_CS"/>
</dbReference>
<dbReference type="SUPFAM" id="SSF90123">
    <property type="entry name" value="ABC transporter transmembrane region"/>
    <property type="match status" value="1"/>
</dbReference>
<evidence type="ECO:0000256" key="5">
    <source>
        <dbReference type="ARBA" id="ARBA00022989"/>
    </source>
</evidence>
<dbReference type="PANTHER" id="PTHR43394">
    <property type="entry name" value="ATP-DEPENDENT PERMEASE MDL1, MITOCHONDRIAL"/>
    <property type="match status" value="1"/>
</dbReference>
<dbReference type="CDD" id="cd03228">
    <property type="entry name" value="ABCC_MRP_Like"/>
    <property type="match status" value="1"/>
</dbReference>
<accession>A0A379C477</accession>
<evidence type="ECO:0000256" key="1">
    <source>
        <dbReference type="ARBA" id="ARBA00004651"/>
    </source>
</evidence>
<keyword evidence="5 7" id="KW-1133">Transmembrane helix</keyword>
<evidence type="ECO:0000256" key="3">
    <source>
        <dbReference type="ARBA" id="ARBA00022741"/>
    </source>
</evidence>
<dbReference type="Gene3D" id="3.40.50.300">
    <property type="entry name" value="P-loop containing nucleotide triphosphate hydrolases"/>
    <property type="match status" value="1"/>
</dbReference>
<organism evidence="9 10">
    <name type="scientific">Peptoniphilus lacrimalis</name>
    <dbReference type="NCBI Taxonomy" id="33031"/>
    <lineage>
        <taxon>Bacteria</taxon>
        <taxon>Bacillati</taxon>
        <taxon>Bacillota</taxon>
        <taxon>Tissierellia</taxon>
        <taxon>Tissierellales</taxon>
        <taxon>Peptoniphilaceae</taxon>
        <taxon>Peptoniphilus</taxon>
    </lineage>
</organism>